<evidence type="ECO:0000313" key="7">
    <source>
        <dbReference type="EMBL" id="CAL4127165.1"/>
    </source>
</evidence>
<dbReference type="InterPro" id="IPR017907">
    <property type="entry name" value="Znf_RING_CS"/>
</dbReference>
<dbReference type="Proteomes" id="UP001497623">
    <property type="component" value="Unassembled WGS sequence"/>
</dbReference>
<dbReference type="PANTHER" id="PTHR47156">
    <property type="entry name" value="PROTEIN CBG20824"/>
    <property type="match status" value="1"/>
</dbReference>
<feature type="non-terminal residue" evidence="7">
    <location>
        <position position="391"/>
    </location>
</feature>
<dbReference type="SUPFAM" id="SSF57850">
    <property type="entry name" value="RING/U-box"/>
    <property type="match status" value="1"/>
</dbReference>
<evidence type="ECO:0000256" key="3">
    <source>
        <dbReference type="ARBA" id="ARBA00022833"/>
    </source>
</evidence>
<name>A0AAV2RLC8_MEGNR</name>
<proteinExistence type="predicted"/>
<evidence type="ECO:0000256" key="4">
    <source>
        <dbReference type="PROSITE-ProRule" id="PRU00175"/>
    </source>
</evidence>
<feature type="domain" description="RING-type" evidence="6">
    <location>
        <begin position="6"/>
        <end position="49"/>
    </location>
</feature>
<comment type="caution">
    <text evidence="7">The sequence shown here is derived from an EMBL/GenBank/DDBJ whole genome shotgun (WGS) entry which is preliminary data.</text>
</comment>
<dbReference type="InterPro" id="IPR018957">
    <property type="entry name" value="Znf_C3HC4_RING-type"/>
</dbReference>
<feature type="coiled-coil region" evidence="5">
    <location>
        <begin position="167"/>
        <end position="194"/>
    </location>
</feature>
<evidence type="ECO:0000256" key="1">
    <source>
        <dbReference type="ARBA" id="ARBA00022723"/>
    </source>
</evidence>
<evidence type="ECO:0000259" key="6">
    <source>
        <dbReference type="PROSITE" id="PS50089"/>
    </source>
</evidence>
<evidence type="ECO:0000256" key="5">
    <source>
        <dbReference type="SAM" id="Coils"/>
    </source>
</evidence>
<dbReference type="PROSITE" id="PS50089">
    <property type="entry name" value="ZF_RING_2"/>
    <property type="match status" value="1"/>
</dbReference>
<dbReference type="GO" id="GO:0008270">
    <property type="term" value="F:zinc ion binding"/>
    <property type="evidence" value="ECO:0007669"/>
    <property type="project" value="UniProtKB-KW"/>
</dbReference>
<dbReference type="SMART" id="SM00184">
    <property type="entry name" value="RING"/>
    <property type="match status" value="1"/>
</dbReference>
<organism evidence="7 8">
    <name type="scientific">Meganyctiphanes norvegica</name>
    <name type="common">Northern krill</name>
    <name type="synonym">Thysanopoda norvegica</name>
    <dbReference type="NCBI Taxonomy" id="48144"/>
    <lineage>
        <taxon>Eukaryota</taxon>
        <taxon>Metazoa</taxon>
        <taxon>Ecdysozoa</taxon>
        <taxon>Arthropoda</taxon>
        <taxon>Crustacea</taxon>
        <taxon>Multicrustacea</taxon>
        <taxon>Malacostraca</taxon>
        <taxon>Eumalacostraca</taxon>
        <taxon>Eucarida</taxon>
        <taxon>Euphausiacea</taxon>
        <taxon>Euphausiidae</taxon>
        <taxon>Meganyctiphanes</taxon>
    </lineage>
</organism>
<gene>
    <name evidence="7" type="ORF">MNOR_LOCUS25801</name>
</gene>
<protein>
    <recommendedName>
        <fullName evidence="6">RING-type domain-containing protein</fullName>
    </recommendedName>
</protein>
<keyword evidence="3" id="KW-0862">Zinc</keyword>
<dbReference type="PROSITE" id="PS00518">
    <property type="entry name" value="ZF_RING_1"/>
    <property type="match status" value="1"/>
</dbReference>
<keyword evidence="2 4" id="KW-0863">Zinc-finger</keyword>
<reference evidence="7 8" key="1">
    <citation type="submission" date="2024-05" db="EMBL/GenBank/DDBJ databases">
        <authorList>
            <person name="Wallberg A."/>
        </authorList>
    </citation>
    <scope>NUCLEOTIDE SEQUENCE [LARGE SCALE GENOMIC DNA]</scope>
</reference>
<dbReference type="EMBL" id="CAXKWB010025013">
    <property type="protein sequence ID" value="CAL4127165.1"/>
    <property type="molecule type" value="Genomic_DNA"/>
</dbReference>
<dbReference type="InterPro" id="IPR013083">
    <property type="entry name" value="Znf_RING/FYVE/PHD"/>
</dbReference>
<evidence type="ECO:0000256" key="2">
    <source>
        <dbReference type="ARBA" id="ARBA00022771"/>
    </source>
</evidence>
<dbReference type="Pfam" id="PF00097">
    <property type="entry name" value="zf-C3HC4"/>
    <property type="match status" value="1"/>
</dbReference>
<keyword evidence="1" id="KW-0479">Metal-binding</keyword>
<dbReference type="AlphaFoldDB" id="A0AAV2RLC8"/>
<dbReference type="InterPro" id="IPR052667">
    <property type="entry name" value="E3_ubiquitin-ligase_RING"/>
</dbReference>
<dbReference type="SUPFAM" id="SSF57845">
    <property type="entry name" value="B-box zinc-binding domain"/>
    <property type="match status" value="1"/>
</dbReference>
<sequence length="391" mass="44252">MDFLECKICHVPYDEEDHRPRHAPCGHEVCTACVKALIKNGIFECPKCRQKNKVDVPSDMPVVFGLIDVIRAFKTRNIPMPNETEPSTSGTSNAEVCKVHHKAIGHRCLKCQMWLCQDCLESHSTLIGCSTISSSNAVNGMKEQHKKDINILRTLFEEDESYVSSKIQEHTDNRKELLEKAEKHSEEIEKFSKLLEKWKIHKEKFEESITHLDATNSPLAVMDKIEVLTQSKQSLRSWSVKNLGTHSQISLLKALEEELDVYVELVIKEEKKHGRLSKHEENIYFHTLRTETITDGCICIPYELAQKMIPVEASLAFLEISHGGIVKGNVIVRLDKELPIIREHFAVIVSGQSGLTLRGANMNFTYTPQNDDSGCCIGATDLKFSEIKVTP</sequence>
<dbReference type="InterPro" id="IPR001841">
    <property type="entry name" value="Znf_RING"/>
</dbReference>
<dbReference type="PANTHER" id="PTHR47156:SF10">
    <property type="entry name" value="E3 UBIQUITIN-PROTEIN LIGASE TRIM-21-RELATED"/>
    <property type="match status" value="1"/>
</dbReference>
<keyword evidence="5" id="KW-0175">Coiled coil</keyword>
<dbReference type="Gene3D" id="3.30.40.10">
    <property type="entry name" value="Zinc/RING finger domain, C3HC4 (zinc finger)"/>
    <property type="match status" value="1"/>
</dbReference>
<evidence type="ECO:0000313" key="8">
    <source>
        <dbReference type="Proteomes" id="UP001497623"/>
    </source>
</evidence>
<keyword evidence="8" id="KW-1185">Reference proteome</keyword>
<accession>A0AAV2RLC8</accession>